<evidence type="ECO:0000313" key="2">
    <source>
        <dbReference type="Proteomes" id="UP000032049"/>
    </source>
</evidence>
<dbReference type="AlphaFoldDB" id="A0A0D0GCE1"/>
<gene>
    <name evidence="1" type="ORF">TH53_23095</name>
</gene>
<dbReference type="STRING" id="1503925.TH53_23095"/>
<accession>A0A0D0GCE1</accession>
<comment type="caution">
    <text evidence="1">The sequence shown here is derived from an EMBL/GenBank/DDBJ whole genome shotgun (WGS) entry which is preliminary data.</text>
</comment>
<protein>
    <recommendedName>
        <fullName evidence="3">Zinc-finger domain-containing protein</fullName>
    </recommendedName>
</protein>
<keyword evidence="2" id="KW-1185">Reference proteome</keyword>
<proteinExistence type="predicted"/>
<dbReference type="OrthoDB" id="886726at2"/>
<dbReference type="Proteomes" id="UP000032049">
    <property type="component" value="Unassembled WGS sequence"/>
</dbReference>
<name>A0A0D0GCE1_9SPHI</name>
<reference evidence="1 2" key="1">
    <citation type="submission" date="2015-01" db="EMBL/GenBank/DDBJ databases">
        <title>Draft genome sequence of Pedobacter sp. NL19 isolated from sludge of an effluent treatment pond in an abandoned uranium mine.</title>
        <authorList>
            <person name="Santos T."/>
            <person name="Caetano T."/>
            <person name="Covas C."/>
            <person name="Cruz A."/>
            <person name="Mendo S."/>
        </authorList>
    </citation>
    <scope>NUCLEOTIDE SEQUENCE [LARGE SCALE GENOMIC DNA]</scope>
    <source>
        <strain evidence="1 2">NL19</strain>
    </source>
</reference>
<organism evidence="1 2">
    <name type="scientific">Pedobacter lusitanus</name>
    <dbReference type="NCBI Taxonomy" id="1503925"/>
    <lineage>
        <taxon>Bacteria</taxon>
        <taxon>Pseudomonadati</taxon>
        <taxon>Bacteroidota</taxon>
        <taxon>Sphingobacteriia</taxon>
        <taxon>Sphingobacteriales</taxon>
        <taxon>Sphingobacteriaceae</taxon>
        <taxon>Pedobacter</taxon>
    </lineage>
</organism>
<sequence length="91" mass="10902">MNELKNIIYNCRKATFLIEKKQITALTLREKVELRIHLTGCSFCRLFQKQSIGINKMVHELFHSAVHKDIRLDDDYKKKLQERIEEQLDKN</sequence>
<dbReference type="RefSeq" id="WP_041886122.1">
    <property type="nucleotide sequence ID" value="NZ_CP157278.1"/>
</dbReference>
<dbReference type="EMBL" id="JXRA01000119">
    <property type="protein sequence ID" value="KIO75007.1"/>
    <property type="molecule type" value="Genomic_DNA"/>
</dbReference>
<evidence type="ECO:0008006" key="3">
    <source>
        <dbReference type="Google" id="ProtNLM"/>
    </source>
</evidence>
<evidence type="ECO:0000313" key="1">
    <source>
        <dbReference type="EMBL" id="KIO75007.1"/>
    </source>
</evidence>